<dbReference type="Pfam" id="PF00271">
    <property type="entry name" value="Helicase_C"/>
    <property type="match status" value="1"/>
</dbReference>
<feature type="compositionally biased region" description="Polar residues" evidence="11">
    <location>
        <begin position="1361"/>
        <end position="1370"/>
    </location>
</feature>
<comment type="similarity">
    <text evidence="1">Belongs to the helicase family. RecQ subfamily.</text>
</comment>
<dbReference type="CDD" id="cd17920">
    <property type="entry name" value="DEXHc_RecQ"/>
    <property type="match status" value="1"/>
</dbReference>
<dbReference type="InterPro" id="IPR018982">
    <property type="entry name" value="RQC_domain"/>
</dbReference>
<evidence type="ECO:0000259" key="12">
    <source>
        <dbReference type="PROSITE" id="PS50967"/>
    </source>
</evidence>
<feature type="compositionally biased region" description="Low complexity" evidence="11">
    <location>
        <begin position="1225"/>
        <end position="1238"/>
    </location>
</feature>
<comment type="catalytic activity">
    <reaction evidence="9">
        <text>Couples ATP hydrolysis with the unwinding of duplex DNA by translocating in the 3'-5' direction.</text>
        <dbReference type="EC" id="5.6.2.4"/>
    </reaction>
</comment>
<dbReference type="SMART" id="SM00956">
    <property type="entry name" value="RQC"/>
    <property type="match status" value="1"/>
</dbReference>
<evidence type="ECO:0000256" key="8">
    <source>
        <dbReference type="ARBA" id="ARBA00023242"/>
    </source>
</evidence>
<dbReference type="Pfam" id="PF09382">
    <property type="entry name" value="RQC"/>
    <property type="match status" value="1"/>
</dbReference>
<dbReference type="InterPro" id="IPR011545">
    <property type="entry name" value="DEAD/DEAH_box_helicase_dom"/>
</dbReference>
<dbReference type="SUPFAM" id="SSF47819">
    <property type="entry name" value="HRDC-like"/>
    <property type="match status" value="1"/>
</dbReference>
<evidence type="ECO:0000256" key="4">
    <source>
        <dbReference type="ARBA" id="ARBA00022806"/>
    </source>
</evidence>
<dbReference type="InterPro" id="IPR002121">
    <property type="entry name" value="HRDC_dom"/>
</dbReference>
<dbReference type="NCBIfam" id="TIGR00614">
    <property type="entry name" value="recQ_fam"/>
    <property type="match status" value="1"/>
</dbReference>
<dbReference type="Proteomes" id="UP001497444">
    <property type="component" value="Chromosome 10"/>
</dbReference>
<evidence type="ECO:0000256" key="1">
    <source>
        <dbReference type="ARBA" id="ARBA00005446"/>
    </source>
</evidence>
<dbReference type="Pfam" id="PF16124">
    <property type="entry name" value="RecQ_Zn_bind"/>
    <property type="match status" value="1"/>
</dbReference>
<protein>
    <recommendedName>
        <fullName evidence="10">DNA 3'-5' helicase</fullName>
        <ecNumber evidence="10">5.6.2.4</ecNumber>
    </recommendedName>
</protein>
<feature type="region of interest" description="Disordered" evidence="11">
    <location>
        <begin position="1222"/>
        <end position="1260"/>
    </location>
</feature>
<dbReference type="Pfam" id="PF00570">
    <property type="entry name" value="HRDC"/>
    <property type="match status" value="1"/>
</dbReference>
<accession>A0ABP0VRI6</accession>
<dbReference type="InterPro" id="IPR032284">
    <property type="entry name" value="RecQ_Zn-bd"/>
</dbReference>
<dbReference type="InterPro" id="IPR014001">
    <property type="entry name" value="Helicase_ATP-bd"/>
</dbReference>
<gene>
    <name evidence="15" type="ORF">CSSPJE1EN1_LOCUS2427</name>
</gene>
<evidence type="ECO:0000256" key="9">
    <source>
        <dbReference type="ARBA" id="ARBA00034617"/>
    </source>
</evidence>
<reference evidence="15" key="1">
    <citation type="submission" date="2024-02" db="EMBL/GenBank/DDBJ databases">
        <authorList>
            <consortium name="ELIXIR-Norway"/>
            <consortium name="Elixir Norway"/>
        </authorList>
    </citation>
    <scope>NUCLEOTIDE SEQUENCE</scope>
</reference>
<evidence type="ECO:0000313" key="16">
    <source>
        <dbReference type="Proteomes" id="UP001497444"/>
    </source>
</evidence>
<dbReference type="InterPro" id="IPR001650">
    <property type="entry name" value="Helicase_C-like"/>
</dbReference>
<keyword evidence="4" id="KW-0347">Helicase</keyword>
<evidence type="ECO:0000256" key="7">
    <source>
        <dbReference type="ARBA" id="ARBA00023235"/>
    </source>
</evidence>
<dbReference type="Gene3D" id="3.40.50.300">
    <property type="entry name" value="P-loop containing nucleotide triphosphate hydrolases"/>
    <property type="match status" value="2"/>
</dbReference>
<organism evidence="15 16">
    <name type="scientific">Sphagnum jensenii</name>
    <dbReference type="NCBI Taxonomy" id="128206"/>
    <lineage>
        <taxon>Eukaryota</taxon>
        <taxon>Viridiplantae</taxon>
        <taxon>Streptophyta</taxon>
        <taxon>Embryophyta</taxon>
        <taxon>Bryophyta</taxon>
        <taxon>Sphagnophytina</taxon>
        <taxon>Sphagnopsida</taxon>
        <taxon>Sphagnales</taxon>
        <taxon>Sphagnaceae</taxon>
        <taxon>Sphagnum</taxon>
    </lineage>
</organism>
<sequence length="1403" mass="155497">MCRKPKPDKSSNNDDFSQKIHTNLVEHLQCIADPYKLMKALNLGCLYSLSGQNPDGAGDPQKPKRPTSFLFQHLDEETIRTASQAWKSLSNASGVSRSYLRPGVSAPIIDKEKLNSLSFRQGTPCQSNNGNIVHGSKDAAHPAGFIPENKDVGHRLSDESTSLRASTSYVGGQATPLEHKRTQTFSGPPPTSADVANFVGQPIMGIPIDLCNQTSMSSDTASSHRNMKGIERQSSQRPCLEESYQTACKFRPPVTSHGKSTSGAGERFLSPINLTSGESEEHFYSLEEDDDILQSIDLDQIVSEHYERGCSQQSTQVTSNVRTATPPSVESKSRAAFMTPGTTTLAETDSHFLCRHGVEVHCCAEAGLHLQEMKDKLILISNELLDNTADLALSRFEELRVERSTLNKEIKALEQHLQTLVFHEKQNLSAVQNPIMLGNSYAPGGHGFGQQNGFCTPTNAAADYYNPAATRLTGKFSGTGTNGYVGGGAGNFPQPSFPPTSWENNSNGTYDIMSTSSFDSLGPRVGLQMQSGPPQFSEVNYSEGSSDPQWCKKDFPWTRKLEETNKKYFGNKSFRLNQREIINATMCGRDVFVLMPTGGGKSLTYQLPAVCCAGVTLVVSPLVSLIMDQIMHLSEANINAEYLSGARDWQEQSDILQQLQSDSCRIKLLYVTPEKIARSDFLSRQLQSLYDRQLLARIVVDEAHCVSQWGHDFRPDYQNLGVFKERFPNVPLMALTATATLSVKEDVVRALKLTRCIIFRQTFNRPNLRYSVEKKSKKCLEDMDKFIKENHRNESGIVYCLSRIDCEKVAEKLQSFGHKAAFYHASMDSDERNHVQRRWSKDEISIICATVAFGMGINKPDVRFVIHHSLPKSIEGYHQESGRAGRDNLPASCLLYYNYSDYIRMKHLLTQGTEQGSSMSSSFNRSNNSLASNAASQLTTNLDNLLRMVRYCENECDCRRSLQLAHFGEVDFNPSSCMGTCDNCARMEAYIEEDVSETAKQLVQLVTCLGQRFSTTYILDVFRGSLNQQIKRNSHEKLQLHGAGKKLSKLEVERIIHRMVIESIFREDTNKSDMFGALSSIIRINDANARALDCGQLKVIIRFPAKRADKPEIVEASVKKMPLPAGPKAPVTDDPISVPQAPVDPALSTKVFKALQALRLQLVSEAGRDIMPYHIMGNGELQSISKKLPKTTEELLEVNGIGKVKSKKYGARILEVVAQTVAEHSSSSSRPGRMDSGSVVPPNESLGNIPKRPREAESGEWKTPRVLLPVKIDLSKDDIENDFMCDINQSRTTKRSKLPGSSFPKESTATGFAIPAKNRATVKPLSTSHWTNDNSVVYSVEEPDEDDMTSTIDLISPPSRPGQTTGQILPSSATKFASPRNASSFEHVSDSKFADFAIRNCHR</sequence>
<dbReference type="InterPro" id="IPR010997">
    <property type="entry name" value="HRDC-like_sf"/>
</dbReference>
<feature type="domain" description="Helicase C-terminal" evidence="14">
    <location>
        <begin position="782"/>
        <end position="931"/>
    </location>
</feature>
<dbReference type="InterPro" id="IPR027417">
    <property type="entry name" value="P-loop_NTPase"/>
</dbReference>
<evidence type="ECO:0000256" key="6">
    <source>
        <dbReference type="ARBA" id="ARBA00023125"/>
    </source>
</evidence>
<keyword evidence="7" id="KW-0413">Isomerase</keyword>
<feature type="region of interest" description="Disordered" evidence="11">
    <location>
        <begin position="1348"/>
        <end position="1370"/>
    </location>
</feature>
<feature type="domain" description="HRDC" evidence="12">
    <location>
        <begin position="1145"/>
        <end position="1227"/>
    </location>
</feature>
<evidence type="ECO:0000256" key="2">
    <source>
        <dbReference type="ARBA" id="ARBA00022741"/>
    </source>
</evidence>
<dbReference type="SMART" id="SM00487">
    <property type="entry name" value="DEXDc"/>
    <property type="match status" value="1"/>
</dbReference>
<evidence type="ECO:0000256" key="10">
    <source>
        <dbReference type="ARBA" id="ARBA00034808"/>
    </source>
</evidence>
<feature type="domain" description="Helicase ATP-binding" evidence="13">
    <location>
        <begin position="582"/>
        <end position="757"/>
    </location>
</feature>
<dbReference type="Gene3D" id="1.10.10.10">
    <property type="entry name" value="Winged helix-like DNA-binding domain superfamily/Winged helix DNA-binding domain"/>
    <property type="match status" value="1"/>
</dbReference>
<dbReference type="InterPro" id="IPR044876">
    <property type="entry name" value="HRDC_dom_sf"/>
</dbReference>
<evidence type="ECO:0000259" key="14">
    <source>
        <dbReference type="PROSITE" id="PS51194"/>
    </source>
</evidence>
<dbReference type="SUPFAM" id="SSF52540">
    <property type="entry name" value="P-loop containing nucleoside triphosphate hydrolases"/>
    <property type="match status" value="2"/>
</dbReference>
<dbReference type="Gene3D" id="1.10.150.80">
    <property type="entry name" value="HRDC domain"/>
    <property type="match status" value="1"/>
</dbReference>
<dbReference type="CDD" id="cd18794">
    <property type="entry name" value="SF2_C_RecQ"/>
    <property type="match status" value="1"/>
</dbReference>
<dbReference type="PANTHER" id="PTHR13710">
    <property type="entry name" value="DNA HELICASE RECQ FAMILY MEMBER"/>
    <property type="match status" value="1"/>
</dbReference>
<evidence type="ECO:0000259" key="13">
    <source>
        <dbReference type="PROSITE" id="PS51192"/>
    </source>
</evidence>
<dbReference type="PROSITE" id="PS51192">
    <property type="entry name" value="HELICASE_ATP_BIND_1"/>
    <property type="match status" value="1"/>
</dbReference>
<feature type="region of interest" description="Disordered" evidence="11">
    <location>
        <begin position="251"/>
        <end position="270"/>
    </location>
</feature>
<keyword evidence="8" id="KW-0539">Nucleus</keyword>
<keyword evidence="3" id="KW-0378">Hydrolase</keyword>
<feature type="region of interest" description="Disordered" evidence="11">
    <location>
        <begin position="309"/>
        <end position="328"/>
    </location>
</feature>
<evidence type="ECO:0000256" key="5">
    <source>
        <dbReference type="ARBA" id="ARBA00022840"/>
    </source>
</evidence>
<dbReference type="PROSITE" id="PS51194">
    <property type="entry name" value="HELICASE_CTER"/>
    <property type="match status" value="1"/>
</dbReference>
<dbReference type="SMART" id="SM00490">
    <property type="entry name" value="HELICc"/>
    <property type="match status" value="1"/>
</dbReference>
<keyword evidence="6" id="KW-0238">DNA-binding</keyword>
<keyword evidence="2" id="KW-0547">Nucleotide-binding</keyword>
<feature type="compositionally biased region" description="Polar residues" evidence="11">
    <location>
        <begin position="310"/>
        <end position="328"/>
    </location>
</feature>
<dbReference type="InterPro" id="IPR002464">
    <property type="entry name" value="DNA/RNA_helicase_DEAH_CS"/>
</dbReference>
<dbReference type="SMART" id="SM00341">
    <property type="entry name" value="HRDC"/>
    <property type="match status" value="1"/>
</dbReference>
<keyword evidence="5" id="KW-0067">ATP-binding</keyword>
<dbReference type="EC" id="5.6.2.4" evidence="10"/>
<dbReference type="PANTHER" id="PTHR13710:SF156">
    <property type="entry name" value="ATP-DEPENDENT DNA HELICASE Q-LIKE 4B"/>
    <property type="match status" value="1"/>
</dbReference>
<dbReference type="EMBL" id="OZ020105">
    <property type="protein sequence ID" value="CAK9256949.1"/>
    <property type="molecule type" value="Genomic_DNA"/>
</dbReference>
<dbReference type="PROSITE" id="PS00690">
    <property type="entry name" value="DEAH_ATP_HELICASE"/>
    <property type="match status" value="1"/>
</dbReference>
<keyword evidence="16" id="KW-1185">Reference proteome</keyword>
<proteinExistence type="inferred from homology"/>
<name>A0ABP0VRI6_9BRYO</name>
<evidence type="ECO:0000313" key="15">
    <source>
        <dbReference type="EMBL" id="CAK9256949.1"/>
    </source>
</evidence>
<evidence type="ECO:0000256" key="11">
    <source>
        <dbReference type="SAM" id="MobiDB-lite"/>
    </source>
</evidence>
<dbReference type="PROSITE" id="PS50967">
    <property type="entry name" value="HRDC"/>
    <property type="match status" value="1"/>
</dbReference>
<evidence type="ECO:0000256" key="3">
    <source>
        <dbReference type="ARBA" id="ARBA00022801"/>
    </source>
</evidence>
<dbReference type="InterPro" id="IPR004589">
    <property type="entry name" value="DNA_helicase_ATP-dep_RecQ"/>
</dbReference>
<dbReference type="Pfam" id="PF00270">
    <property type="entry name" value="DEAD"/>
    <property type="match status" value="1"/>
</dbReference>
<dbReference type="InterPro" id="IPR036388">
    <property type="entry name" value="WH-like_DNA-bd_sf"/>
</dbReference>